<feature type="transmembrane region" description="Helical" evidence="8">
    <location>
        <begin position="286"/>
        <end position="307"/>
    </location>
</feature>
<feature type="transmembrane region" description="Helical" evidence="8">
    <location>
        <begin position="352"/>
        <end position="371"/>
    </location>
</feature>
<evidence type="ECO:0000256" key="5">
    <source>
        <dbReference type="ARBA" id="ARBA00022692"/>
    </source>
</evidence>
<evidence type="ECO:0000256" key="6">
    <source>
        <dbReference type="ARBA" id="ARBA00022989"/>
    </source>
</evidence>
<dbReference type="InterPro" id="IPR036259">
    <property type="entry name" value="MFS_trans_sf"/>
</dbReference>
<feature type="transmembrane region" description="Helical" evidence="8">
    <location>
        <begin position="256"/>
        <end position="274"/>
    </location>
</feature>
<keyword evidence="8" id="KW-0997">Cell inner membrane</keyword>
<dbReference type="GO" id="GO:0005886">
    <property type="term" value="C:plasma membrane"/>
    <property type="evidence" value="ECO:0007669"/>
    <property type="project" value="UniProtKB-SubCell"/>
</dbReference>
<dbReference type="Pfam" id="PF07690">
    <property type="entry name" value="MFS_1"/>
    <property type="match status" value="1"/>
</dbReference>
<dbReference type="GO" id="GO:0042910">
    <property type="term" value="F:xenobiotic transmembrane transporter activity"/>
    <property type="evidence" value="ECO:0007669"/>
    <property type="project" value="InterPro"/>
</dbReference>
<feature type="domain" description="Major facilitator superfamily (MFS) profile" evidence="9">
    <location>
        <begin position="18"/>
        <end position="408"/>
    </location>
</feature>
<dbReference type="InterPro" id="IPR020846">
    <property type="entry name" value="MFS_dom"/>
</dbReference>
<keyword evidence="4" id="KW-1003">Cell membrane</keyword>
<dbReference type="InterPro" id="IPR011701">
    <property type="entry name" value="MFS"/>
</dbReference>
<evidence type="ECO:0000256" key="2">
    <source>
        <dbReference type="ARBA" id="ARBA00006236"/>
    </source>
</evidence>
<dbReference type="InterPro" id="IPR005829">
    <property type="entry name" value="Sugar_transporter_CS"/>
</dbReference>
<keyword evidence="5 8" id="KW-0812">Transmembrane</keyword>
<reference evidence="11" key="1">
    <citation type="submission" date="2015-07" db="EMBL/GenBank/DDBJ databases">
        <authorList>
            <person name="Rodrigo-Torres Lidia"/>
            <person name="Arahal R.David."/>
        </authorList>
    </citation>
    <scope>NUCLEOTIDE SEQUENCE [LARGE SCALE GENOMIC DNA]</scope>
    <source>
        <strain evidence="11">CECT 5112</strain>
    </source>
</reference>
<keyword evidence="7 8" id="KW-0472">Membrane</keyword>
<evidence type="ECO:0000313" key="11">
    <source>
        <dbReference type="Proteomes" id="UP000053235"/>
    </source>
</evidence>
<dbReference type="GO" id="GO:1990961">
    <property type="term" value="P:xenobiotic detoxification by transmembrane export across the plasma membrane"/>
    <property type="evidence" value="ECO:0007669"/>
    <property type="project" value="InterPro"/>
</dbReference>
<evidence type="ECO:0000313" key="10">
    <source>
        <dbReference type="EMBL" id="CTQ68982.1"/>
    </source>
</evidence>
<dbReference type="EMBL" id="CXWD01000006">
    <property type="protein sequence ID" value="CTQ68982.1"/>
    <property type="molecule type" value="Genomic_DNA"/>
</dbReference>
<dbReference type="STRING" id="388408.LAX5112_01958"/>
<organism evidence="10 11">
    <name type="scientific">Roseibium alexandrii</name>
    <dbReference type="NCBI Taxonomy" id="388408"/>
    <lineage>
        <taxon>Bacteria</taxon>
        <taxon>Pseudomonadati</taxon>
        <taxon>Pseudomonadota</taxon>
        <taxon>Alphaproteobacteria</taxon>
        <taxon>Hyphomicrobiales</taxon>
        <taxon>Stappiaceae</taxon>
        <taxon>Roseibium</taxon>
    </lineage>
</organism>
<evidence type="ECO:0000256" key="1">
    <source>
        <dbReference type="ARBA" id="ARBA00004651"/>
    </source>
</evidence>
<feature type="transmembrane region" description="Helical" evidence="8">
    <location>
        <begin position="49"/>
        <end position="72"/>
    </location>
</feature>
<feature type="transmembrane region" description="Helical" evidence="8">
    <location>
        <begin position="109"/>
        <end position="130"/>
    </location>
</feature>
<accession>A0A0M7A3C4</accession>
<dbReference type="PANTHER" id="PTHR23501">
    <property type="entry name" value="MAJOR FACILITATOR SUPERFAMILY"/>
    <property type="match status" value="1"/>
</dbReference>
<dbReference type="PROSITE" id="PS00216">
    <property type="entry name" value="SUGAR_TRANSPORT_1"/>
    <property type="match status" value="1"/>
</dbReference>
<feature type="transmembrane region" description="Helical" evidence="8">
    <location>
        <begin position="383"/>
        <end position="404"/>
    </location>
</feature>
<comment type="subcellular location">
    <subcellularLocation>
        <location evidence="8">Cell inner membrane</location>
        <topology evidence="8">Multi-pass membrane protein</topology>
    </subcellularLocation>
    <subcellularLocation>
        <location evidence="1">Cell membrane</location>
        <topology evidence="1">Multi-pass membrane protein</topology>
    </subcellularLocation>
</comment>
<evidence type="ECO:0000256" key="8">
    <source>
        <dbReference type="RuleBase" id="RU365088"/>
    </source>
</evidence>
<dbReference type="NCBIfam" id="TIGR00710">
    <property type="entry name" value="efflux_Bcr_CflA"/>
    <property type="match status" value="1"/>
</dbReference>
<proteinExistence type="inferred from homology"/>
<dbReference type="PRINTS" id="PR01036">
    <property type="entry name" value="TCRTETB"/>
</dbReference>
<dbReference type="OrthoDB" id="9800416at2"/>
<dbReference type="Gene3D" id="1.20.1720.10">
    <property type="entry name" value="Multidrug resistance protein D"/>
    <property type="match status" value="1"/>
</dbReference>
<feature type="transmembrane region" description="Helical" evidence="8">
    <location>
        <begin position="319"/>
        <end position="340"/>
    </location>
</feature>
<dbReference type="AlphaFoldDB" id="A0A0M7A3C4"/>
<dbReference type="Proteomes" id="UP000053235">
    <property type="component" value="Unassembled WGS sequence"/>
</dbReference>
<dbReference type="CDD" id="cd17320">
    <property type="entry name" value="MFS_MdfA_MDR_like"/>
    <property type="match status" value="1"/>
</dbReference>
<evidence type="ECO:0000256" key="4">
    <source>
        <dbReference type="ARBA" id="ARBA00022475"/>
    </source>
</evidence>
<name>A0A0M7A3C4_9HYPH</name>
<keyword evidence="6 8" id="KW-1133">Transmembrane helix</keyword>
<sequence>MASDLTAHTTREPKRIAFVVMLMGISTLSPFAMNIYLPSVDGMMSAFSATAAEIQLTLAFYFIAIAGAQIFLGPISDQFGRRPVVVAGMVLFVIGSVLCLMAPTVEALIAARIVQAIGGGAGLVLARAIVRDVYGRDKAASMIGYVAMGMAVAPTIGPAIGGFLDAHYGWRGGFALMLIFGIGVTICAWLFLPETNQHKKAVSLKQIGQGYADLFKEKMFWVFCGASTFMAWLYFAYLGGAPFVAAGVFNMAPAEIGLYLMVVSIGYIIGNFITGRIAARAGIARMIALGVITGVFGVSLLVVGTLTDSLTGPLFFMPMFFIGLGNGLGIPSAISGAVSIRPDLAGTASGMLSFLQVGAGALVSSAVAYMFSADIAGGGEMPMILVMVVGGVFGLACVLAVFLGERQDTSYEDR</sequence>
<dbReference type="PROSITE" id="PS50850">
    <property type="entry name" value="MFS"/>
    <property type="match status" value="1"/>
</dbReference>
<protein>
    <recommendedName>
        <fullName evidence="8">Bcr/CflA family efflux transporter</fullName>
    </recommendedName>
</protein>
<dbReference type="PANTHER" id="PTHR23501:SF191">
    <property type="entry name" value="VACUOLAR BASIC AMINO ACID TRANSPORTER 4"/>
    <property type="match status" value="1"/>
</dbReference>
<feature type="transmembrane region" description="Helical" evidence="8">
    <location>
        <begin position="170"/>
        <end position="192"/>
    </location>
</feature>
<keyword evidence="11" id="KW-1185">Reference proteome</keyword>
<evidence type="ECO:0000256" key="7">
    <source>
        <dbReference type="ARBA" id="ARBA00023136"/>
    </source>
</evidence>
<comment type="similarity">
    <text evidence="2 8">Belongs to the major facilitator superfamily. Bcr/CmlA family.</text>
</comment>
<gene>
    <name evidence="10" type="primary">ydhC_1</name>
    <name evidence="10" type="ORF">LAX5112_01958</name>
</gene>
<feature type="transmembrane region" description="Helical" evidence="8">
    <location>
        <begin position="142"/>
        <end position="164"/>
    </location>
</feature>
<keyword evidence="3 8" id="KW-0813">Transport</keyword>
<dbReference type="SUPFAM" id="SSF103473">
    <property type="entry name" value="MFS general substrate transporter"/>
    <property type="match status" value="1"/>
</dbReference>
<feature type="transmembrane region" description="Helical" evidence="8">
    <location>
        <begin position="16"/>
        <end position="37"/>
    </location>
</feature>
<evidence type="ECO:0000256" key="3">
    <source>
        <dbReference type="ARBA" id="ARBA00022448"/>
    </source>
</evidence>
<feature type="transmembrane region" description="Helical" evidence="8">
    <location>
        <begin position="220"/>
        <end position="244"/>
    </location>
</feature>
<feature type="transmembrane region" description="Helical" evidence="8">
    <location>
        <begin position="84"/>
        <end position="103"/>
    </location>
</feature>
<dbReference type="InterPro" id="IPR004812">
    <property type="entry name" value="Efflux_drug-R_Bcr/CmlA"/>
</dbReference>
<dbReference type="RefSeq" id="WP_055671640.1">
    <property type="nucleotide sequence ID" value="NZ_CXWD01000006.1"/>
</dbReference>
<evidence type="ECO:0000259" key="9">
    <source>
        <dbReference type="PROSITE" id="PS50850"/>
    </source>
</evidence>